<dbReference type="CDD" id="cd22160">
    <property type="entry name" value="F-box_AtFBL13-like"/>
    <property type="match status" value="1"/>
</dbReference>
<dbReference type="Pfam" id="PF24758">
    <property type="entry name" value="LRR_At5g56370"/>
    <property type="match status" value="1"/>
</dbReference>
<gene>
    <name evidence="2" type="ORF">PIB30_076245</name>
</gene>
<comment type="caution">
    <text evidence="2">The sequence shown here is derived from an EMBL/GenBank/DDBJ whole genome shotgun (WGS) entry which is preliminary data.</text>
</comment>
<protein>
    <recommendedName>
        <fullName evidence="1">F-box domain-containing protein</fullName>
    </recommendedName>
</protein>
<evidence type="ECO:0000313" key="2">
    <source>
        <dbReference type="EMBL" id="MED6126224.1"/>
    </source>
</evidence>
<dbReference type="PANTHER" id="PTHR31293">
    <property type="entry name" value="RNI-LIKE SUPERFAMILY PROTEIN"/>
    <property type="match status" value="1"/>
</dbReference>
<dbReference type="PANTHER" id="PTHR31293:SF12">
    <property type="entry name" value="RNI-LIKE SUPERFAMILY PROTEIN"/>
    <property type="match status" value="1"/>
</dbReference>
<dbReference type="InterPro" id="IPR036047">
    <property type="entry name" value="F-box-like_dom_sf"/>
</dbReference>
<sequence length="206" mass="23878">MENERADQKSVDRISNLPQSVICEILSWLPTRESVATCILSRSWRNCWKDLQILNFSTRSFTGTNDLTRFVAFVNWFLLQQHRASVRKLRIYYSTKYGFDDAALKSWVSSAIGSHLEELKLDLLTEELTLTQVRFPSLKTLKMSYCHPNLVMKILPGSPVLESLDLELMRGKISVFKIHSPSLKRLYLFDSTYYQITDLLEIIPPP</sequence>
<feature type="domain" description="F-box" evidence="1">
    <location>
        <begin position="17"/>
        <end position="57"/>
    </location>
</feature>
<dbReference type="Gene3D" id="3.80.10.10">
    <property type="entry name" value="Ribonuclease Inhibitor"/>
    <property type="match status" value="1"/>
</dbReference>
<dbReference type="Pfam" id="PF00646">
    <property type="entry name" value="F-box"/>
    <property type="match status" value="1"/>
</dbReference>
<keyword evidence="3" id="KW-1185">Reference proteome</keyword>
<evidence type="ECO:0000259" key="1">
    <source>
        <dbReference type="SMART" id="SM00256"/>
    </source>
</evidence>
<dbReference type="SUPFAM" id="SSF52047">
    <property type="entry name" value="RNI-like"/>
    <property type="match status" value="1"/>
</dbReference>
<dbReference type="EMBL" id="JASCZI010031202">
    <property type="protein sequence ID" value="MED6126224.1"/>
    <property type="molecule type" value="Genomic_DNA"/>
</dbReference>
<accession>A0ABU6RQN7</accession>
<dbReference type="InterPro" id="IPR055411">
    <property type="entry name" value="LRR_FXL15/At3g58940/PEG3-like"/>
</dbReference>
<proteinExistence type="predicted"/>
<dbReference type="SUPFAM" id="SSF81383">
    <property type="entry name" value="F-box domain"/>
    <property type="match status" value="1"/>
</dbReference>
<dbReference type="InterPro" id="IPR032675">
    <property type="entry name" value="LRR_dom_sf"/>
</dbReference>
<name>A0ABU6RQN7_9FABA</name>
<organism evidence="2 3">
    <name type="scientific">Stylosanthes scabra</name>
    <dbReference type="NCBI Taxonomy" id="79078"/>
    <lineage>
        <taxon>Eukaryota</taxon>
        <taxon>Viridiplantae</taxon>
        <taxon>Streptophyta</taxon>
        <taxon>Embryophyta</taxon>
        <taxon>Tracheophyta</taxon>
        <taxon>Spermatophyta</taxon>
        <taxon>Magnoliopsida</taxon>
        <taxon>eudicotyledons</taxon>
        <taxon>Gunneridae</taxon>
        <taxon>Pentapetalae</taxon>
        <taxon>rosids</taxon>
        <taxon>fabids</taxon>
        <taxon>Fabales</taxon>
        <taxon>Fabaceae</taxon>
        <taxon>Papilionoideae</taxon>
        <taxon>50 kb inversion clade</taxon>
        <taxon>dalbergioids sensu lato</taxon>
        <taxon>Dalbergieae</taxon>
        <taxon>Pterocarpus clade</taxon>
        <taxon>Stylosanthes</taxon>
    </lineage>
</organism>
<dbReference type="SMART" id="SM00256">
    <property type="entry name" value="FBOX"/>
    <property type="match status" value="1"/>
</dbReference>
<dbReference type="InterPro" id="IPR001810">
    <property type="entry name" value="F-box_dom"/>
</dbReference>
<reference evidence="2 3" key="1">
    <citation type="journal article" date="2023" name="Plants (Basel)">
        <title>Bridging the Gap: Combining Genomics and Transcriptomics Approaches to Understand Stylosanthes scabra, an Orphan Legume from the Brazilian Caatinga.</title>
        <authorList>
            <person name="Ferreira-Neto J.R.C."/>
            <person name="da Silva M.D."/>
            <person name="Binneck E."/>
            <person name="de Melo N.F."/>
            <person name="da Silva R.H."/>
            <person name="de Melo A.L.T.M."/>
            <person name="Pandolfi V."/>
            <person name="Bustamante F.O."/>
            <person name="Brasileiro-Vidal A.C."/>
            <person name="Benko-Iseppon A.M."/>
        </authorList>
    </citation>
    <scope>NUCLEOTIDE SEQUENCE [LARGE SCALE GENOMIC DNA]</scope>
    <source>
        <tissue evidence="2">Leaves</tissue>
    </source>
</reference>
<dbReference type="InterPro" id="IPR053781">
    <property type="entry name" value="F-box_AtFBL13-like"/>
</dbReference>
<evidence type="ECO:0000313" key="3">
    <source>
        <dbReference type="Proteomes" id="UP001341840"/>
    </source>
</evidence>
<dbReference type="Gene3D" id="1.20.1280.50">
    <property type="match status" value="1"/>
</dbReference>
<dbReference type="InterPro" id="IPR055294">
    <property type="entry name" value="FBL60-like"/>
</dbReference>
<dbReference type="Proteomes" id="UP001341840">
    <property type="component" value="Unassembled WGS sequence"/>
</dbReference>